<feature type="active site" description="Charge relay system" evidence="5">
    <location>
        <position position="92"/>
    </location>
</feature>
<dbReference type="InterPro" id="IPR017308">
    <property type="entry name" value="Pept_S8_subtilisin_bacteroid"/>
</dbReference>
<keyword evidence="3 5" id="KW-0378">Hydrolase</keyword>
<evidence type="ECO:0000256" key="7">
    <source>
        <dbReference type="SAM" id="SignalP"/>
    </source>
</evidence>
<dbReference type="Gene3D" id="3.40.50.200">
    <property type="entry name" value="Peptidase S8/S53 domain"/>
    <property type="match status" value="2"/>
</dbReference>
<evidence type="ECO:0000256" key="3">
    <source>
        <dbReference type="ARBA" id="ARBA00022801"/>
    </source>
</evidence>
<proteinExistence type="inferred from homology"/>
<keyword evidence="10" id="KW-1185">Reference proteome</keyword>
<dbReference type="PIRSF" id="PIRSF037892">
    <property type="entry name" value="Subtilisin_rel_SRU_0565"/>
    <property type="match status" value="1"/>
</dbReference>
<dbReference type="PRINTS" id="PR00723">
    <property type="entry name" value="SUBTILISIN"/>
</dbReference>
<dbReference type="Pfam" id="PF00082">
    <property type="entry name" value="Peptidase_S8"/>
    <property type="match status" value="1"/>
</dbReference>
<keyword evidence="4 5" id="KW-0720">Serine protease</keyword>
<dbReference type="RefSeq" id="WP_229989031.1">
    <property type="nucleotide sequence ID" value="NZ_JAJJMO010000001.1"/>
</dbReference>
<evidence type="ECO:0000313" key="10">
    <source>
        <dbReference type="Proteomes" id="UP001430919"/>
    </source>
</evidence>
<dbReference type="InterPro" id="IPR034080">
    <property type="entry name" value="Protease_P7-like_dom"/>
</dbReference>
<dbReference type="InterPro" id="IPR023828">
    <property type="entry name" value="Peptidase_S8_Ser-AS"/>
</dbReference>
<dbReference type="PROSITE" id="PS00138">
    <property type="entry name" value="SUBTILASE_SER"/>
    <property type="match status" value="1"/>
</dbReference>
<sequence>MNSIKPIYMSAFALMVLAGCGATKQASIATPPVVEIAPAIIKKNAPVSENDLKRWSHLDLVKDTIPGMSVDKAYAELLKDKKGVKVIVGIVDSGVDIEHEDLQGKIWTNTKEIPGNGIDDDKNGFIDDVHGWNFLGDAVSENLELTRIVKKGDDGSAEYKNALAQYNEKYEKALEDKQQVDFLLDVHSTVKKALNKDNYKIEDLSTITSTDPKVTRSKMIMTQIFTNAGATFNPEADFEEYREQVYDQLNFNLNKEFDGRKIVGDNPEDIKDTRYGNNNVIGPVKDKALHGTHVAGIVAQLRHNNLGGDGVANNVEIMAVRAVPDGDEYDKDIALAIRYAVDNGAKVINGSFGKSFSPHKQWVYDAIKYAAKKDVLIVHAAGNDGYNIDIEKNINYPNDSEDNIKEFADNLITIGAINKVYGEKVVAGFSNFGKINVDVFAPGEEIYATIPNNKYKYLQGTSMAAPNAAGVAALIRSYYPKLTAPQVKHILMNSGVLLPEMLILGENPNPEEKPVAVSSTESSKTGRMVNAYNALLMAEKMSKK</sequence>
<evidence type="ECO:0000259" key="8">
    <source>
        <dbReference type="Pfam" id="PF00082"/>
    </source>
</evidence>
<evidence type="ECO:0000256" key="5">
    <source>
        <dbReference type="PROSITE-ProRule" id="PRU01240"/>
    </source>
</evidence>
<dbReference type="InterPro" id="IPR000209">
    <property type="entry name" value="Peptidase_S8/S53_dom"/>
</dbReference>
<dbReference type="PROSITE" id="PS51892">
    <property type="entry name" value="SUBTILASE"/>
    <property type="match status" value="1"/>
</dbReference>
<reference evidence="9" key="1">
    <citation type="submission" date="2021-11" db="EMBL/GenBank/DDBJ databases">
        <title>Description of novel Flavobacterium species.</title>
        <authorList>
            <person name="Saticioglu I.B."/>
            <person name="Ay H."/>
            <person name="Altun S."/>
            <person name="Duman M."/>
        </authorList>
    </citation>
    <scope>NUCLEOTIDE SEQUENCE</scope>
    <source>
        <strain evidence="9">F-65</strain>
    </source>
</reference>
<evidence type="ECO:0000313" key="9">
    <source>
        <dbReference type="EMBL" id="MCC9072254.1"/>
    </source>
</evidence>
<dbReference type="InterPro" id="IPR051048">
    <property type="entry name" value="Peptidase_S8/S53_subtilisin"/>
</dbReference>
<dbReference type="PANTHER" id="PTHR43399:SF4">
    <property type="entry name" value="CELL WALL-ASSOCIATED PROTEASE"/>
    <property type="match status" value="1"/>
</dbReference>
<dbReference type="EMBL" id="JAJJMO010000001">
    <property type="protein sequence ID" value="MCC9072254.1"/>
    <property type="molecule type" value="Genomic_DNA"/>
</dbReference>
<evidence type="ECO:0000256" key="4">
    <source>
        <dbReference type="ARBA" id="ARBA00022825"/>
    </source>
</evidence>
<protein>
    <submittedName>
        <fullName evidence="9">S8 family peptidase</fullName>
    </submittedName>
</protein>
<feature type="active site" description="Charge relay system" evidence="5">
    <location>
        <position position="462"/>
    </location>
</feature>
<dbReference type="PROSITE" id="PS00136">
    <property type="entry name" value="SUBTILASE_ASP"/>
    <property type="match status" value="1"/>
</dbReference>
<feature type="active site" description="Charge relay system" evidence="5">
    <location>
        <position position="290"/>
    </location>
</feature>
<feature type="chain" id="PRO_5046819595" evidence="7">
    <location>
        <begin position="19"/>
        <end position="544"/>
    </location>
</feature>
<name>A0ABS8MTZ9_9FLAO</name>
<dbReference type="PANTHER" id="PTHR43399">
    <property type="entry name" value="SUBTILISIN-RELATED"/>
    <property type="match status" value="1"/>
</dbReference>
<dbReference type="InterPro" id="IPR036852">
    <property type="entry name" value="Peptidase_S8/S53_dom_sf"/>
</dbReference>
<dbReference type="InterPro" id="IPR023827">
    <property type="entry name" value="Peptidase_S8_Asp-AS"/>
</dbReference>
<evidence type="ECO:0000256" key="2">
    <source>
        <dbReference type="ARBA" id="ARBA00022670"/>
    </source>
</evidence>
<feature type="domain" description="Peptidase S8/S53" evidence="8">
    <location>
        <begin position="85"/>
        <end position="494"/>
    </location>
</feature>
<evidence type="ECO:0000256" key="1">
    <source>
        <dbReference type="ARBA" id="ARBA00011073"/>
    </source>
</evidence>
<dbReference type="PROSITE" id="PS51257">
    <property type="entry name" value="PROKAR_LIPOPROTEIN"/>
    <property type="match status" value="1"/>
</dbReference>
<comment type="similarity">
    <text evidence="1 5 6">Belongs to the peptidase S8 family.</text>
</comment>
<keyword evidence="2 5" id="KW-0645">Protease</keyword>
<gene>
    <name evidence="9" type="ORF">LNQ49_11740</name>
</gene>
<dbReference type="Proteomes" id="UP001430919">
    <property type="component" value="Unassembled WGS sequence"/>
</dbReference>
<dbReference type="CDD" id="cd07483">
    <property type="entry name" value="Peptidases_S8_Subtilisin_Novo-like"/>
    <property type="match status" value="1"/>
</dbReference>
<organism evidence="9 10">
    <name type="scientific">Flavobacterium pisciphilum</name>
    <dbReference type="NCBI Taxonomy" id="2893755"/>
    <lineage>
        <taxon>Bacteria</taxon>
        <taxon>Pseudomonadati</taxon>
        <taxon>Bacteroidota</taxon>
        <taxon>Flavobacteriia</taxon>
        <taxon>Flavobacteriales</taxon>
        <taxon>Flavobacteriaceae</taxon>
        <taxon>Flavobacterium</taxon>
    </lineage>
</organism>
<keyword evidence="7" id="KW-0732">Signal</keyword>
<dbReference type="InterPro" id="IPR015500">
    <property type="entry name" value="Peptidase_S8_subtilisin-rel"/>
</dbReference>
<accession>A0ABS8MTZ9</accession>
<dbReference type="SUPFAM" id="SSF52743">
    <property type="entry name" value="Subtilisin-like"/>
    <property type="match status" value="1"/>
</dbReference>
<feature type="signal peptide" evidence="7">
    <location>
        <begin position="1"/>
        <end position="18"/>
    </location>
</feature>
<evidence type="ECO:0000256" key="6">
    <source>
        <dbReference type="RuleBase" id="RU003355"/>
    </source>
</evidence>
<comment type="caution">
    <text evidence="9">The sequence shown here is derived from an EMBL/GenBank/DDBJ whole genome shotgun (WGS) entry which is preliminary data.</text>
</comment>